<feature type="binding site" evidence="9">
    <location>
        <begin position="96"/>
        <end position="100"/>
    </location>
    <ligand>
        <name>NAD(+)</name>
        <dbReference type="ChEBI" id="CHEBI:57540"/>
    </ligand>
</feature>
<proteinExistence type="predicted"/>
<evidence type="ECO:0000259" key="10">
    <source>
        <dbReference type="Pfam" id="PF00465"/>
    </source>
</evidence>
<dbReference type="GO" id="GO:0008888">
    <property type="term" value="F:glycerol dehydrogenase (NAD+) activity"/>
    <property type="evidence" value="ECO:0007669"/>
    <property type="project" value="UniProtKB-EC"/>
</dbReference>
<name>A0A3G9K7Z7_9ACTN</name>
<feature type="binding site" evidence="9">
    <location>
        <position position="133"/>
    </location>
    <ligand>
        <name>NAD(+)</name>
        <dbReference type="ChEBI" id="CHEBI:57540"/>
    </ligand>
</feature>
<dbReference type="SUPFAM" id="SSF56796">
    <property type="entry name" value="Dehydroquinate synthase-like"/>
    <property type="match status" value="1"/>
</dbReference>
<keyword evidence="2" id="KW-0560">Oxidoreductase</keyword>
<gene>
    <name evidence="11" type="primary">gldA_3</name>
    <name evidence="11" type="ORF">Pcatena_12710</name>
</gene>
<comment type="catalytic activity">
    <reaction evidence="7">
        <text>glycerol + NAD(+) = dihydroxyacetone + NADH + H(+)</text>
        <dbReference type="Rhea" id="RHEA:13769"/>
        <dbReference type="ChEBI" id="CHEBI:15378"/>
        <dbReference type="ChEBI" id="CHEBI:16016"/>
        <dbReference type="ChEBI" id="CHEBI:17754"/>
        <dbReference type="ChEBI" id="CHEBI:57540"/>
        <dbReference type="ChEBI" id="CHEBI:57945"/>
        <dbReference type="EC" id="1.1.1.6"/>
    </reaction>
</comment>
<evidence type="ECO:0000256" key="9">
    <source>
        <dbReference type="PIRSR" id="PIRSR000112-3"/>
    </source>
</evidence>
<evidence type="ECO:0000313" key="12">
    <source>
        <dbReference type="Proteomes" id="UP000273154"/>
    </source>
</evidence>
<feature type="binding site" evidence="8">
    <location>
        <position position="173"/>
    </location>
    <ligand>
        <name>glycerol</name>
        <dbReference type="ChEBI" id="CHEBI:17754"/>
    </ligand>
</feature>
<feature type="binding site" evidence="8">
    <location>
        <position position="264"/>
    </location>
    <ligand>
        <name>glycerol</name>
        <dbReference type="ChEBI" id="CHEBI:17754"/>
    </ligand>
</feature>
<dbReference type="PANTHER" id="PTHR43616">
    <property type="entry name" value="GLYCEROL DEHYDROGENASE"/>
    <property type="match status" value="1"/>
</dbReference>
<evidence type="ECO:0000313" key="11">
    <source>
        <dbReference type="EMBL" id="BBH50684.1"/>
    </source>
</evidence>
<dbReference type="EMBL" id="AP019367">
    <property type="protein sequence ID" value="BBH50684.1"/>
    <property type="molecule type" value="Genomic_DNA"/>
</dbReference>
<dbReference type="GeneID" id="88849407"/>
<dbReference type="Gene3D" id="3.40.50.1970">
    <property type="match status" value="1"/>
</dbReference>
<evidence type="ECO:0000256" key="1">
    <source>
        <dbReference type="ARBA" id="ARBA00022723"/>
    </source>
</evidence>
<evidence type="ECO:0000256" key="2">
    <source>
        <dbReference type="ARBA" id="ARBA00023002"/>
    </source>
</evidence>
<dbReference type="GO" id="GO:0046872">
    <property type="term" value="F:metal ion binding"/>
    <property type="evidence" value="ECO:0007669"/>
    <property type="project" value="UniProtKB-KW"/>
</dbReference>
<keyword evidence="12" id="KW-1185">Reference proteome</keyword>
<evidence type="ECO:0000256" key="6">
    <source>
        <dbReference type="ARBA" id="ARBA00040132"/>
    </source>
</evidence>
<dbReference type="PANTHER" id="PTHR43616:SF5">
    <property type="entry name" value="GLYCEROL DEHYDROGENASE 1"/>
    <property type="match status" value="1"/>
</dbReference>
<feature type="domain" description="Alcohol dehydrogenase iron-type/glycerol dehydrogenase GldA" evidence="10">
    <location>
        <begin position="11"/>
        <end position="143"/>
    </location>
</feature>
<dbReference type="Proteomes" id="UP000273154">
    <property type="component" value="Chromosome"/>
</dbReference>
<feature type="binding site" evidence="9">
    <location>
        <begin position="118"/>
        <end position="121"/>
    </location>
    <ligand>
        <name>NAD(+)</name>
        <dbReference type="ChEBI" id="CHEBI:57540"/>
    </ligand>
</feature>
<accession>A0A3G9K7Z7</accession>
<feature type="binding site" evidence="9">
    <location>
        <position position="127"/>
    </location>
    <ligand>
        <name>NAD(+)</name>
        <dbReference type="ChEBI" id="CHEBI:57540"/>
    </ligand>
</feature>
<comment type="cofactor">
    <cofactor evidence="8">
        <name>Zn(2+)</name>
        <dbReference type="ChEBI" id="CHEBI:29105"/>
    </cofactor>
    <text evidence="8">Binds 1 zinc ion per subunit.</text>
</comment>
<dbReference type="RefSeq" id="WP_126422691.1">
    <property type="nucleotide sequence ID" value="NZ_AP019367.1"/>
</dbReference>
<dbReference type="Gene3D" id="1.20.1090.10">
    <property type="entry name" value="Dehydroquinate synthase-like - alpha domain"/>
    <property type="match status" value="1"/>
</dbReference>
<dbReference type="OrthoDB" id="323926at2"/>
<keyword evidence="3 9" id="KW-0520">NAD</keyword>
<reference evidence="12" key="1">
    <citation type="submission" date="2018-11" db="EMBL/GenBank/DDBJ databases">
        <title>Comparative genomics of Parolsenella catena and Libanicoccus massiliensis: Reclassification of Libanicoccus massiliensis as Parolsenella massiliensis comb. nov.</title>
        <authorList>
            <person name="Sakamoto M."/>
            <person name="Ikeyama N."/>
            <person name="Murakami T."/>
            <person name="Mori H."/>
            <person name="Yuki M."/>
            <person name="Ohkuma M."/>
        </authorList>
    </citation>
    <scope>NUCLEOTIDE SEQUENCE [LARGE SCALE GENOMIC DNA]</scope>
    <source>
        <strain evidence="12">JCM 31932</strain>
    </source>
</reference>
<feature type="binding site" evidence="8">
    <location>
        <position position="282"/>
    </location>
    <ligand>
        <name>glycerol</name>
        <dbReference type="ChEBI" id="CHEBI:17754"/>
    </ligand>
</feature>
<dbReference type="CDD" id="cd08171">
    <property type="entry name" value="GlyDH-like"/>
    <property type="match status" value="1"/>
</dbReference>
<dbReference type="PIRSF" id="PIRSF000112">
    <property type="entry name" value="Glycerol_dehydrogenase"/>
    <property type="match status" value="1"/>
</dbReference>
<dbReference type="InterPro" id="IPR016205">
    <property type="entry name" value="Glycerol_DH"/>
</dbReference>
<keyword evidence="1 8" id="KW-0479">Metal-binding</keyword>
<evidence type="ECO:0000256" key="8">
    <source>
        <dbReference type="PIRSR" id="PIRSR000112-1"/>
    </source>
</evidence>
<evidence type="ECO:0000256" key="3">
    <source>
        <dbReference type="ARBA" id="ARBA00023027"/>
    </source>
</evidence>
<dbReference type="AlphaFoldDB" id="A0A3G9K7Z7"/>
<evidence type="ECO:0000256" key="4">
    <source>
        <dbReference type="ARBA" id="ARBA00037918"/>
    </source>
</evidence>
<dbReference type="InterPro" id="IPR001670">
    <property type="entry name" value="ADH_Fe/GldA"/>
</dbReference>
<protein>
    <recommendedName>
        <fullName evidence="6">Glycerol dehydrogenase</fullName>
        <ecNumber evidence="5">1.1.1.6</ecNumber>
    </recommendedName>
</protein>
<organism evidence="11 12">
    <name type="scientific">Parolsenella catena</name>
    <dbReference type="NCBI Taxonomy" id="2003188"/>
    <lineage>
        <taxon>Bacteria</taxon>
        <taxon>Bacillati</taxon>
        <taxon>Actinomycetota</taxon>
        <taxon>Coriobacteriia</taxon>
        <taxon>Coriobacteriales</taxon>
        <taxon>Atopobiaceae</taxon>
        <taxon>Parolsenella</taxon>
    </lineage>
</organism>
<dbReference type="KEGG" id="pcat:Pcatena_12710"/>
<dbReference type="Pfam" id="PF00465">
    <property type="entry name" value="Fe-ADH"/>
    <property type="match status" value="1"/>
</dbReference>
<dbReference type="EC" id="1.1.1.6" evidence="5"/>
<sequence length="396" mass="42602">MELTSTNYLPSYTVGVDAYKAVPEVTRRFGSTAVIIGGKTAMEKAAPRLLAALKGTGVTVTDQIWYGGQPRHSVAEKLAADPRVQAADMVFGMGGGRAIDETKEIAELAGKPLFTFPTVASNCAPVTAIGVFYKEDGSVDNYFLPKEPPIHSFIDTKVISESPDDYFWAGIGDALSKQPEVELSSRDLDLPHTPLMGRALAVSCERPLFDYSAKALEDKRTRTSSYELEQVILDIIVSTGLVSNMTTNLGAEKGAYYFNSSTAHAFYNAYTGIGEAAERHLHGEVVSFGVLVLKAFDDKPEELKKFAALNVCLGLPTTLAELECPESALAGIVERAQKTNEWGRAPYGFSPERFEQAILDADAYGRALAAGDAAAQAAALSAVHAHRCVEPTPRKL</sequence>
<evidence type="ECO:0000256" key="5">
    <source>
        <dbReference type="ARBA" id="ARBA00039147"/>
    </source>
</evidence>
<comment type="pathway">
    <text evidence="4">Polyol metabolism; glycerol fermentation; glycerone phosphate from glycerol (oxidative route): step 1/2.</text>
</comment>
<keyword evidence="8" id="KW-0862">Zinc</keyword>
<evidence type="ECO:0000256" key="7">
    <source>
        <dbReference type="ARBA" id="ARBA00049006"/>
    </source>
</evidence>